<dbReference type="RefSeq" id="WP_374039211.1">
    <property type="nucleotide sequence ID" value="NZ_CP169082.1"/>
</dbReference>
<protein>
    <recommendedName>
        <fullName evidence="3">DUF995 domain-containing protein</fullName>
    </recommendedName>
</protein>
<proteinExistence type="predicted"/>
<reference evidence="2" key="1">
    <citation type="journal article" date="2019" name="Int. J. Syst. Evol. Microbiol.">
        <title>The Global Catalogue of Microorganisms (GCM) 10K type strain sequencing project: providing services to taxonomists for standard genome sequencing and annotation.</title>
        <authorList>
            <consortium name="The Broad Institute Genomics Platform"/>
            <consortium name="The Broad Institute Genome Sequencing Center for Infectious Disease"/>
            <person name="Wu L."/>
            <person name="Ma J."/>
        </authorList>
    </citation>
    <scope>NUCLEOTIDE SEQUENCE [LARGE SCALE GENOMIC DNA]</scope>
    <source>
        <strain evidence="2">JCM 12125</strain>
    </source>
</reference>
<name>A0ABW0FV56_9CAUL</name>
<accession>A0ABW0FV56</accession>
<comment type="caution">
    <text evidence="1">The sequence shown here is derived from an EMBL/GenBank/DDBJ whole genome shotgun (WGS) entry which is preliminary data.</text>
</comment>
<evidence type="ECO:0000313" key="2">
    <source>
        <dbReference type="Proteomes" id="UP001596152"/>
    </source>
</evidence>
<keyword evidence="2" id="KW-1185">Reference proteome</keyword>
<evidence type="ECO:0008006" key="3">
    <source>
        <dbReference type="Google" id="ProtNLM"/>
    </source>
</evidence>
<gene>
    <name evidence="1" type="ORF">ACFPIE_15915</name>
</gene>
<dbReference type="EMBL" id="JBHSLF010000047">
    <property type="protein sequence ID" value="MFC5345401.1"/>
    <property type="molecule type" value="Genomic_DNA"/>
</dbReference>
<dbReference type="Proteomes" id="UP001596152">
    <property type="component" value="Unassembled WGS sequence"/>
</dbReference>
<evidence type="ECO:0000313" key="1">
    <source>
        <dbReference type="EMBL" id="MFC5345401.1"/>
    </source>
</evidence>
<sequence length="115" mass="12286">MLSALIVAAVLSQTQPGEADLAPAFGNTLLSTYPDGRTARMWLQEGGRFEGRGRRGGLSSGVWRVRDGQVCFSQRRPIPLPGSFCTPIVRGGIGTSWTARAVTGETIRVELVAGR</sequence>
<organism evidence="1 2">
    <name type="scientific">Brevundimonas staleyi</name>
    <dbReference type="NCBI Taxonomy" id="74326"/>
    <lineage>
        <taxon>Bacteria</taxon>
        <taxon>Pseudomonadati</taxon>
        <taxon>Pseudomonadota</taxon>
        <taxon>Alphaproteobacteria</taxon>
        <taxon>Caulobacterales</taxon>
        <taxon>Caulobacteraceae</taxon>
        <taxon>Brevundimonas</taxon>
    </lineage>
</organism>